<proteinExistence type="predicted"/>
<evidence type="ECO:0000256" key="1">
    <source>
        <dbReference type="SAM" id="MobiDB-lite"/>
    </source>
</evidence>
<dbReference type="PROSITE" id="PS51257">
    <property type="entry name" value="PROKAR_LIPOPROTEIN"/>
    <property type="match status" value="1"/>
</dbReference>
<accession>A0A4Q7PJ19</accession>
<dbReference type="AlphaFoldDB" id="A0A4Q7PJ19"/>
<reference evidence="2 3" key="1">
    <citation type="submission" date="2019-02" db="EMBL/GenBank/DDBJ databases">
        <title>Genomic Encyclopedia of Type Strains, Phase IV (KMG-IV): sequencing the most valuable type-strain genomes for metagenomic binning, comparative biology and taxonomic classification.</title>
        <authorList>
            <person name="Goeker M."/>
        </authorList>
    </citation>
    <scope>NUCLEOTIDE SEQUENCE [LARGE SCALE GENOMIC DNA]</scope>
    <source>
        <strain evidence="2 3">DSM 17196</strain>
    </source>
</reference>
<comment type="caution">
    <text evidence="2">The sequence shown here is derived from an EMBL/GenBank/DDBJ whole genome shotgun (WGS) entry which is preliminary data.</text>
</comment>
<dbReference type="Proteomes" id="UP000292262">
    <property type="component" value="Unassembled WGS sequence"/>
</dbReference>
<name>A0A4Q7PJ19_9FLAO</name>
<sequence length="59" mass="6334">MKKSLITLLLVLFTVSLTTISCREQKSTGEKVEEAAEDAADDMEDAAEEVGDAVEDATD</sequence>
<feature type="region of interest" description="Disordered" evidence="1">
    <location>
        <begin position="24"/>
        <end position="59"/>
    </location>
</feature>
<feature type="compositionally biased region" description="Acidic residues" evidence="1">
    <location>
        <begin position="35"/>
        <end position="59"/>
    </location>
</feature>
<organism evidence="2 3">
    <name type="scientific">Aquimarina brevivitae</name>
    <dbReference type="NCBI Taxonomy" id="323412"/>
    <lineage>
        <taxon>Bacteria</taxon>
        <taxon>Pseudomonadati</taxon>
        <taxon>Bacteroidota</taxon>
        <taxon>Flavobacteriia</taxon>
        <taxon>Flavobacteriales</taxon>
        <taxon>Flavobacteriaceae</taxon>
        <taxon>Aquimarina</taxon>
    </lineage>
</organism>
<feature type="compositionally biased region" description="Basic and acidic residues" evidence="1">
    <location>
        <begin position="24"/>
        <end position="34"/>
    </location>
</feature>
<evidence type="ECO:0000313" key="3">
    <source>
        <dbReference type="Proteomes" id="UP000292262"/>
    </source>
</evidence>
<gene>
    <name evidence="2" type="ORF">EV197_1269</name>
</gene>
<keyword evidence="3" id="KW-1185">Reference proteome</keyword>
<protein>
    <submittedName>
        <fullName evidence="2">Uncharacterized protein</fullName>
    </submittedName>
</protein>
<dbReference type="RefSeq" id="WP_165389006.1">
    <property type="nucleotide sequence ID" value="NZ_SGXE01000001.1"/>
</dbReference>
<dbReference type="EMBL" id="SGXE01000001">
    <property type="protein sequence ID" value="RZT00039.1"/>
    <property type="molecule type" value="Genomic_DNA"/>
</dbReference>
<evidence type="ECO:0000313" key="2">
    <source>
        <dbReference type="EMBL" id="RZT00039.1"/>
    </source>
</evidence>